<dbReference type="SUPFAM" id="SSF69765">
    <property type="entry name" value="IpsF-like"/>
    <property type="match status" value="1"/>
</dbReference>
<dbReference type="AlphaFoldDB" id="A0A090BU83"/>
<evidence type="ECO:0000256" key="5">
    <source>
        <dbReference type="ARBA" id="ARBA00012579"/>
    </source>
</evidence>
<dbReference type="Proteomes" id="UP000031623">
    <property type="component" value="Chromosome"/>
</dbReference>
<keyword evidence="13" id="KW-1185">Reference proteome</keyword>
<comment type="caution">
    <text evidence="9">Lacks conserved residue(s) required for the propagation of feature annotation.</text>
</comment>
<feature type="binding site" evidence="9">
    <location>
        <position position="145"/>
    </location>
    <ligand>
        <name>4-CDP-2-C-methyl-D-erythritol 2-phosphate</name>
        <dbReference type="ChEBI" id="CHEBI:57919"/>
    </ligand>
</feature>
<dbReference type="PANTHER" id="PTHR43181:SF1">
    <property type="entry name" value="2-C-METHYL-D-ERYTHRITOL 2,4-CYCLODIPHOSPHATE SYNTHASE, CHLOROPLASTIC"/>
    <property type="match status" value="1"/>
</dbReference>
<evidence type="ECO:0000259" key="11">
    <source>
        <dbReference type="Pfam" id="PF02542"/>
    </source>
</evidence>
<dbReference type="NCBIfam" id="TIGR00151">
    <property type="entry name" value="ispF"/>
    <property type="match status" value="1"/>
</dbReference>
<comment type="catalytic activity">
    <reaction evidence="1 9 10">
        <text>4-CDP-2-C-methyl-D-erythritol 2-phosphate = 2-C-methyl-D-erythritol 2,4-cyclic diphosphate + CMP</text>
        <dbReference type="Rhea" id="RHEA:23864"/>
        <dbReference type="ChEBI" id="CHEBI:57919"/>
        <dbReference type="ChEBI" id="CHEBI:58483"/>
        <dbReference type="ChEBI" id="CHEBI:60377"/>
        <dbReference type="EC" id="4.6.1.12"/>
    </reaction>
</comment>
<dbReference type="GO" id="GO:0016114">
    <property type="term" value="P:terpenoid biosynthetic process"/>
    <property type="evidence" value="ECO:0007669"/>
    <property type="project" value="InterPro"/>
</dbReference>
<dbReference type="OrthoDB" id="9804336at2"/>
<evidence type="ECO:0000256" key="3">
    <source>
        <dbReference type="ARBA" id="ARBA00008480"/>
    </source>
</evidence>
<evidence type="ECO:0000313" key="13">
    <source>
        <dbReference type="Proteomes" id="UP000031623"/>
    </source>
</evidence>
<feature type="site" description="Transition state stabilizer" evidence="9">
    <location>
        <position position="39"/>
    </location>
</feature>
<evidence type="ECO:0000313" key="12">
    <source>
        <dbReference type="EMBL" id="BAP54656.1"/>
    </source>
</evidence>
<dbReference type="GO" id="GO:0019288">
    <property type="term" value="P:isopentenyl diphosphate biosynthetic process, methylerythritol 4-phosphate pathway"/>
    <property type="evidence" value="ECO:0007669"/>
    <property type="project" value="UniProtKB-UniRule"/>
</dbReference>
<dbReference type="STRING" id="40754.THII_0359"/>
<keyword evidence="6 9" id="KW-0479">Metal-binding</keyword>
<evidence type="ECO:0000256" key="2">
    <source>
        <dbReference type="ARBA" id="ARBA00004709"/>
    </source>
</evidence>
<evidence type="ECO:0000256" key="1">
    <source>
        <dbReference type="ARBA" id="ARBA00000200"/>
    </source>
</evidence>
<dbReference type="InterPro" id="IPR003526">
    <property type="entry name" value="MECDP_synthase"/>
</dbReference>
<comment type="subunit">
    <text evidence="4 9">Homotrimer.</text>
</comment>
<dbReference type="CDD" id="cd00554">
    <property type="entry name" value="MECDP_synthase"/>
    <property type="match status" value="1"/>
</dbReference>
<comment type="pathway">
    <text evidence="2 9">Isoprenoid biosynthesis; isopentenyl diphosphate biosynthesis via DXP pathway; isopentenyl diphosphate from 1-deoxy-D-xylulose 5-phosphate: step 4/6.</text>
</comment>
<dbReference type="Gene3D" id="3.30.1330.50">
    <property type="entry name" value="2-C-methyl-D-erythritol 2,4-cyclodiphosphate synthase"/>
    <property type="match status" value="1"/>
</dbReference>
<dbReference type="InterPro" id="IPR036571">
    <property type="entry name" value="MECDP_synthase_sf"/>
</dbReference>
<keyword evidence="8 9" id="KW-0456">Lyase</keyword>
<evidence type="ECO:0000256" key="9">
    <source>
        <dbReference type="HAMAP-Rule" id="MF_00107"/>
    </source>
</evidence>
<dbReference type="KEGG" id="tig:THII_0359"/>
<protein>
    <recommendedName>
        <fullName evidence="5 9">2-C-methyl-D-erythritol 2,4-cyclodiphosphate synthase</fullName>
        <shortName evidence="9">MECDP-synthase</shortName>
        <shortName evidence="9">MECPP-synthase</shortName>
        <shortName evidence="9">MECPS</shortName>
        <ecNumber evidence="5 9">4.6.1.12</ecNumber>
    </recommendedName>
</protein>
<name>A0A090BU83_9GAMM</name>
<organism evidence="12 13">
    <name type="scientific">Thioploca ingrica</name>
    <dbReference type="NCBI Taxonomy" id="40754"/>
    <lineage>
        <taxon>Bacteria</taxon>
        <taxon>Pseudomonadati</taxon>
        <taxon>Pseudomonadota</taxon>
        <taxon>Gammaproteobacteria</taxon>
        <taxon>Thiotrichales</taxon>
        <taxon>Thiotrichaceae</taxon>
        <taxon>Thioploca</taxon>
    </lineage>
</organism>
<keyword evidence="7 9" id="KW-0414">Isoprene biosynthesis</keyword>
<dbReference type="EC" id="4.6.1.12" evidence="5 9"/>
<dbReference type="GO" id="GO:0046872">
    <property type="term" value="F:metal ion binding"/>
    <property type="evidence" value="ECO:0007669"/>
    <property type="project" value="UniProtKB-KW"/>
</dbReference>
<evidence type="ECO:0000256" key="7">
    <source>
        <dbReference type="ARBA" id="ARBA00023229"/>
    </source>
</evidence>
<accession>A0A090BU83</accession>
<dbReference type="EMBL" id="AP014633">
    <property type="protein sequence ID" value="BAP54656.1"/>
    <property type="molecule type" value="Genomic_DNA"/>
</dbReference>
<feature type="binding site" evidence="9">
    <location>
        <position position="12"/>
    </location>
    <ligand>
        <name>a divalent metal cation</name>
        <dbReference type="ChEBI" id="CHEBI:60240"/>
    </ligand>
</feature>
<dbReference type="HOGENOM" id="CLU_084630_2_0_6"/>
<feature type="binding site" evidence="9">
    <location>
        <position position="10"/>
    </location>
    <ligand>
        <name>a divalent metal cation</name>
        <dbReference type="ChEBI" id="CHEBI:60240"/>
    </ligand>
</feature>
<evidence type="ECO:0000256" key="4">
    <source>
        <dbReference type="ARBA" id="ARBA00011233"/>
    </source>
</evidence>
<feature type="binding site" evidence="9">
    <location>
        <begin position="135"/>
        <end position="138"/>
    </location>
    <ligand>
        <name>4-CDP-2-C-methyl-D-erythritol 2-phosphate</name>
        <dbReference type="ChEBI" id="CHEBI:57919"/>
    </ligand>
</feature>
<dbReference type="UniPathway" id="UPA00056">
    <property type="reaction ID" value="UER00095"/>
</dbReference>
<proteinExistence type="inferred from homology"/>
<evidence type="ECO:0000256" key="6">
    <source>
        <dbReference type="ARBA" id="ARBA00022723"/>
    </source>
</evidence>
<gene>
    <name evidence="9" type="primary">ispF</name>
    <name evidence="12" type="ORF">THII_0359</name>
</gene>
<dbReference type="HAMAP" id="MF_00107">
    <property type="entry name" value="IspF"/>
    <property type="match status" value="1"/>
</dbReference>
<feature type="binding site" evidence="9">
    <location>
        <begin position="10"/>
        <end position="12"/>
    </location>
    <ligand>
        <name>4-CDP-2-C-methyl-D-erythritol 2-phosphate</name>
        <dbReference type="ChEBI" id="CHEBI:57919"/>
    </ligand>
</feature>
<feature type="site" description="Transition state stabilizer" evidence="9">
    <location>
        <position position="136"/>
    </location>
</feature>
<dbReference type="PANTHER" id="PTHR43181">
    <property type="entry name" value="2-C-METHYL-D-ERYTHRITOL 2,4-CYCLODIPHOSPHATE SYNTHASE, CHLOROPLASTIC"/>
    <property type="match status" value="1"/>
</dbReference>
<sequence length="161" mass="17231">MQVKMGLGQDSHRFDFENNHKPLILGGVLFEGEPPLQGNSDADVVLHALCNAISGITGVNILGAISDDLCLRQGITDSRVYVQTALHHLQAWRICHVSCSIEGKRPKITPKIPAMKHSLAQLLGLAVQDIGITATSGEGLTAFGRGEGIQVFCMVTAINHP</sequence>
<feature type="binding site" evidence="9">
    <location>
        <position position="47"/>
    </location>
    <ligand>
        <name>a divalent metal cation</name>
        <dbReference type="ChEBI" id="CHEBI:60240"/>
    </ligand>
</feature>
<dbReference type="PROSITE" id="PS01350">
    <property type="entry name" value="ISPF"/>
    <property type="match status" value="1"/>
</dbReference>
<feature type="domain" description="2-C-methyl-D-erythritol 2,4-cyclodiphosphate synthase" evidence="11">
    <location>
        <begin position="4"/>
        <end position="156"/>
    </location>
</feature>
<dbReference type="InterPro" id="IPR020555">
    <property type="entry name" value="MECDP_synthase_CS"/>
</dbReference>
<comment type="function">
    <text evidence="9">Involved in the biosynthesis of isopentenyl diphosphate (IPP) and dimethylallyl diphosphate (DMAPP), two major building blocks of isoprenoid compounds. Catalyzes the conversion of 4-diphosphocytidyl-2-C-methyl-D-erythritol 2-phosphate (CDP-ME2P) to 2-C-methyl-D-erythritol 2,4-cyclodiphosphate (ME-CPP) with a corresponding release of cytidine 5-monophosphate (CMP).</text>
</comment>
<comment type="similarity">
    <text evidence="3 9 10">Belongs to the IspF family.</text>
</comment>
<evidence type="ECO:0000256" key="8">
    <source>
        <dbReference type="ARBA" id="ARBA00023239"/>
    </source>
</evidence>
<dbReference type="GO" id="GO:0008685">
    <property type="term" value="F:2-C-methyl-D-erythritol 2,4-cyclodiphosphate synthase activity"/>
    <property type="evidence" value="ECO:0007669"/>
    <property type="project" value="UniProtKB-UniRule"/>
</dbReference>
<comment type="cofactor">
    <cofactor evidence="9">
        <name>a divalent metal cation</name>
        <dbReference type="ChEBI" id="CHEBI:60240"/>
    </cofactor>
    <text evidence="9">Binds 1 divalent metal cation per subunit.</text>
</comment>
<reference evidence="12 13" key="1">
    <citation type="journal article" date="2014" name="ISME J.">
        <title>Ecophysiology of Thioploca ingrica as revealed by the complete genome sequence supplemented with proteomic evidence.</title>
        <authorList>
            <person name="Kojima H."/>
            <person name="Ogura Y."/>
            <person name="Yamamoto N."/>
            <person name="Togashi T."/>
            <person name="Mori H."/>
            <person name="Watanabe T."/>
            <person name="Nemoto F."/>
            <person name="Kurokawa K."/>
            <person name="Hayashi T."/>
            <person name="Fukui M."/>
        </authorList>
    </citation>
    <scope>NUCLEOTIDE SEQUENCE [LARGE SCALE GENOMIC DNA]</scope>
</reference>
<dbReference type="Pfam" id="PF02542">
    <property type="entry name" value="YgbB"/>
    <property type="match status" value="1"/>
</dbReference>
<evidence type="ECO:0000256" key="10">
    <source>
        <dbReference type="RuleBase" id="RU004395"/>
    </source>
</evidence>